<feature type="compositionally biased region" description="Polar residues" evidence="1">
    <location>
        <begin position="71"/>
        <end position="86"/>
    </location>
</feature>
<dbReference type="EMBL" id="MCFL01000020">
    <property type="protein sequence ID" value="ORZ35913.1"/>
    <property type="molecule type" value="Genomic_DNA"/>
</dbReference>
<feature type="region of interest" description="Disordered" evidence="1">
    <location>
        <begin position="37"/>
        <end position="86"/>
    </location>
</feature>
<sequence>MLPSHHQPPPHPDQVVAPIRLSTRPLPPFSAAVCAHSEPSRQSQMYTWPPSPRTSSGAHLRRSRRLGRLSVTTSASSQQVDSCESG</sequence>
<name>A0A1Y2HQE5_9FUNG</name>
<gene>
    <name evidence="2" type="ORF">BCR44DRAFT_1433749</name>
</gene>
<proteinExistence type="predicted"/>
<protein>
    <submittedName>
        <fullName evidence="2">Uncharacterized protein</fullName>
    </submittedName>
</protein>
<evidence type="ECO:0000313" key="2">
    <source>
        <dbReference type="EMBL" id="ORZ35913.1"/>
    </source>
</evidence>
<dbReference type="Proteomes" id="UP000193411">
    <property type="component" value="Unassembled WGS sequence"/>
</dbReference>
<dbReference type="AlphaFoldDB" id="A0A1Y2HQE5"/>
<reference evidence="2 3" key="1">
    <citation type="submission" date="2016-07" db="EMBL/GenBank/DDBJ databases">
        <title>Pervasive Adenine N6-methylation of Active Genes in Fungi.</title>
        <authorList>
            <consortium name="DOE Joint Genome Institute"/>
            <person name="Mondo S.J."/>
            <person name="Dannebaum R.O."/>
            <person name="Kuo R.C."/>
            <person name="Labutti K."/>
            <person name="Haridas S."/>
            <person name="Kuo A."/>
            <person name="Salamov A."/>
            <person name="Ahrendt S.R."/>
            <person name="Lipzen A."/>
            <person name="Sullivan W."/>
            <person name="Andreopoulos W.B."/>
            <person name="Clum A."/>
            <person name="Lindquist E."/>
            <person name="Daum C."/>
            <person name="Ramamoorthy G.K."/>
            <person name="Gryganskyi A."/>
            <person name="Culley D."/>
            <person name="Magnuson J.K."/>
            <person name="James T.Y."/>
            <person name="O'Malley M.A."/>
            <person name="Stajich J.E."/>
            <person name="Spatafora J.W."/>
            <person name="Visel A."/>
            <person name="Grigoriev I.V."/>
        </authorList>
    </citation>
    <scope>NUCLEOTIDE SEQUENCE [LARGE SCALE GENOMIC DNA]</scope>
    <source>
        <strain evidence="2 3">PL171</strain>
    </source>
</reference>
<keyword evidence="3" id="KW-1185">Reference proteome</keyword>
<feature type="region of interest" description="Disordered" evidence="1">
    <location>
        <begin position="1"/>
        <end position="22"/>
    </location>
</feature>
<comment type="caution">
    <text evidence="2">The sequence shown here is derived from an EMBL/GenBank/DDBJ whole genome shotgun (WGS) entry which is preliminary data.</text>
</comment>
<evidence type="ECO:0000256" key="1">
    <source>
        <dbReference type="SAM" id="MobiDB-lite"/>
    </source>
</evidence>
<organism evidence="2 3">
    <name type="scientific">Catenaria anguillulae PL171</name>
    <dbReference type="NCBI Taxonomy" id="765915"/>
    <lineage>
        <taxon>Eukaryota</taxon>
        <taxon>Fungi</taxon>
        <taxon>Fungi incertae sedis</taxon>
        <taxon>Blastocladiomycota</taxon>
        <taxon>Blastocladiomycetes</taxon>
        <taxon>Blastocladiales</taxon>
        <taxon>Catenariaceae</taxon>
        <taxon>Catenaria</taxon>
    </lineage>
</organism>
<evidence type="ECO:0000313" key="3">
    <source>
        <dbReference type="Proteomes" id="UP000193411"/>
    </source>
</evidence>
<accession>A0A1Y2HQE5</accession>
<feature type="compositionally biased region" description="Pro residues" evidence="1">
    <location>
        <begin position="1"/>
        <end position="12"/>
    </location>
</feature>